<keyword evidence="2" id="KW-1185">Reference proteome</keyword>
<proteinExistence type="predicted"/>
<sequence length="152" mass="17402">MSSTAELKRAFAPLLERTKRRVERIKQLQAQPQTEQTVRAIAAEQREIDLFRDTTTAVGLVFENLELCTAQEREAAEQVKARVVDVAEQASLYEDLFTRTLDVWGKRLPDPPDEQWPDVCRRAQNALFRMNHLHTSPATYAATFGLLPHELI</sequence>
<accession>A0ABQ1X9R5</accession>
<dbReference type="EMBL" id="BMGS01000016">
    <property type="protein sequence ID" value="GGG60813.1"/>
    <property type="molecule type" value="Genomic_DNA"/>
</dbReference>
<protein>
    <submittedName>
        <fullName evidence="1">Uncharacterized protein</fullName>
    </submittedName>
</protein>
<gene>
    <name evidence="1" type="ORF">GCM10011378_41050</name>
</gene>
<evidence type="ECO:0000313" key="2">
    <source>
        <dbReference type="Proteomes" id="UP000601361"/>
    </source>
</evidence>
<evidence type="ECO:0000313" key="1">
    <source>
        <dbReference type="EMBL" id="GGG60813.1"/>
    </source>
</evidence>
<dbReference type="Proteomes" id="UP000601361">
    <property type="component" value="Unassembled WGS sequence"/>
</dbReference>
<name>A0ABQ1X9R5_9BACT</name>
<comment type="caution">
    <text evidence="1">The sequence shown here is derived from an EMBL/GenBank/DDBJ whole genome shotgun (WGS) entry which is preliminary data.</text>
</comment>
<reference evidence="2" key="1">
    <citation type="journal article" date="2019" name="Int. J. Syst. Evol. Microbiol.">
        <title>The Global Catalogue of Microorganisms (GCM) 10K type strain sequencing project: providing services to taxonomists for standard genome sequencing and annotation.</title>
        <authorList>
            <consortium name="The Broad Institute Genomics Platform"/>
            <consortium name="The Broad Institute Genome Sequencing Center for Infectious Disease"/>
            <person name="Wu L."/>
            <person name="Ma J."/>
        </authorList>
    </citation>
    <scope>NUCLEOTIDE SEQUENCE [LARGE SCALE GENOMIC DNA]</scope>
    <source>
        <strain evidence="2">CGMCC 1.12990</strain>
    </source>
</reference>
<organism evidence="1 2">
    <name type="scientific">Hymenobacter glacieicola</name>
    <dbReference type="NCBI Taxonomy" id="1562124"/>
    <lineage>
        <taxon>Bacteria</taxon>
        <taxon>Pseudomonadati</taxon>
        <taxon>Bacteroidota</taxon>
        <taxon>Cytophagia</taxon>
        <taxon>Cytophagales</taxon>
        <taxon>Hymenobacteraceae</taxon>
        <taxon>Hymenobacter</taxon>
    </lineage>
</organism>
<dbReference type="RefSeq" id="WP_188559736.1">
    <property type="nucleotide sequence ID" value="NZ_BMGS01000016.1"/>
</dbReference>